<feature type="domain" description="OmpR/PhoB-type" evidence="5">
    <location>
        <begin position="129"/>
        <end position="228"/>
    </location>
</feature>
<accession>A0A7X2LVG4</accession>
<dbReference type="Pfam" id="PF00072">
    <property type="entry name" value="Response_reg"/>
    <property type="match status" value="1"/>
</dbReference>
<dbReference type="PROSITE" id="PS51755">
    <property type="entry name" value="OMPR_PHOB"/>
    <property type="match status" value="1"/>
</dbReference>
<dbReference type="Gene3D" id="3.40.50.2300">
    <property type="match status" value="1"/>
</dbReference>
<dbReference type="InterPro" id="IPR011006">
    <property type="entry name" value="CheY-like_superfamily"/>
</dbReference>
<dbReference type="PANTHER" id="PTHR48111">
    <property type="entry name" value="REGULATOR OF RPOS"/>
    <property type="match status" value="1"/>
</dbReference>
<evidence type="ECO:0000313" key="6">
    <source>
        <dbReference type="EMBL" id="MRV74973.1"/>
    </source>
</evidence>
<dbReference type="GO" id="GO:0000156">
    <property type="term" value="F:phosphorelay response regulator activity"/>
    <property type="evidence" value="ECO:0007669"/>
    <property type="project" value="TreeGrafter"/>
</dbReference>
<evidence type="ECO:0000256" key="2">
    <source>
        <dbReference type="PROSITE-ProRule" id="PRU00169"/>
    </source>
</evidence>
<evidence type="ECO:0000259" key="4">
    <source>
        <dbReference type="PROSITE" id="PS50110"/>
    </source>
</evidence>
<evidence type="ECO:0000256" key="3">
    <source>
        <dbReference type="PROSITE-ProRule" id="PRU01091"/>
    </source>
</evidence>
<keyword evidence="1 3" id="KW-0238">DNA-binding</keyword>
<evidence type="ECO:0000256" key="1">
    <source>
        <dbReference type="ARBA" id="ARBA00023125"/>
    </source>
</evidence>
<reference evidence="6 7" key="1">
    <citation type="submission" date="2019-11" db="EMBL/GenBank/DDBJ databases">
        <title>Novel species isolated from a subtropical stream in China.</title>
        <authorList>
            <person name="Lu H."/>
        </authorList>
    </citation>
    <scope>NUCLEOTIDE SEQUENCE [LARGE SCALE GENOMIC DNA]</scope>
    <source>
        <strain evidence="6 7">FT92W</strain>
    </source>
</reference>
<name>A0A7X2LVG4_9BURK</name>
<feature type="domain" description="Response regulatory" evidence="4">
    <location>
        <begin position="5"/>
        <end position="118"/>
    </location>
</feature>
<dbReference type="GO" id="GO:0032993">
    <property type="term" value="C:protein-DNA complex"/>
    <property type="evidence" value="ECO:0007669"/>
    <property type="project" value="TreeGrafter"/>
</dbReference>
<dbReference type="GO" id="GO:0000976">
    <property type="term" value="F:transcription cis-regulatory region binding"/>
    <property type="evidence" value="ECO:0007669"/>
    <property type="project" value="TreeGrafter"/>
</dbReference>
<evidence type="ECO:0000313" key="7">
    <source>
        <dbReference type="Proteomes" id="UP000446768"/>
    </source>
</evidence>
<dbReference type="AlphaFoldDB" id="A0A7X2LVG4"/>
<dbReference type="SMART" id="SM00448">
    <property type="entry name" value="REC"/>
    <property type="match status" value="1"/>
</dbReference>
<sequence length="228" mass="25261">MCNSQVLIIEDDLDVRQALSSALAGAGLTISAAETGTMGLALLRECSPDVILADLGLPDMEGSDLITDLRARSAATIIVVSARHHETEKIAALDHGADDYLTKPFGVGELLARVRAHLRRKQTARTNTANEVTFGEITVDFATRNVFRSGRPVHLTPIELKLLSILTANEGRVLTHAEMLRQAWGPAYEERPQYLRIHMAHLRQKLEESSTQPRHFLTETGVGYRFRR</sequence>
<gene>
    <name evidence="6" type="ORF">GJ700_24980</name>
</gene>
<dbReference type="InterPro" id="IPR039420">
    <property type="entry name" value="WalR-like"/>
</dbReference>
<dbReference type="GO" id="GO:0005829">
    <property type="term" value="C:cytosol"/>
    <property type="evidence" value="ECO:0007669"/>
    <property type="project" value="TreeGrafter"/>
</dbReference>
<dbReference type="CDD" id="cd00383">
    <property type="entry name" value="trans_reg_C"/>
    <property type="match status" value="1"/>
</dbReference>
<dbReference type="PROSITE" id="PS50110">
    <property type="entry name" value="RESPONSE_REGULATORY"/>
    <property type="match status" value="1"/>
</dbReference>
<comment type="caution">
    <text evidence="6">The sequence shown here is derived from an EMBL/GenBank/DDBJ whole genome shotgun (WGS) entry which is preliminary data.</text>
</comment>
<dbReference type="InterPro" id="IPR036388">
    <property type="entry name" value="WH-like_DNA-bd_sf"/>
</dbReference>
<protein>
    <submittedName>
        <fullName evidence="6">Response regulator</fullName>
    </submittedName>
</protein>
<dbReference type="Gene3D" id="6.10.250.690">
    <property type="match status" value="1"/>
</dbReference>
<keyword evidence="7" id="KW-1185">Reference proteome</keyword>
<dbReference type="PANTHER" id="PTHR48111:SF50">
    <property type="entry name" value="KDP OPERON TRANSCRIPTIONAL REGULATORY PROTEIN KDPE"/>
    <property type="match status" value="1"/>
</dbReference>
<evidence type="ECO:0000259" key="5">
    <source>
        <dbReference type="PROSITE" id="PS51755"/>
    </source>
</evidence>
<dbReference type="InterPro" id="IPR001867">
    <property type="entry name" value="OmpR/PhoB-type_DNA-bd"/>
</dbReference>
<dbReference type="EMBL" id="WKJJ01000017">
    <property type="protein sequence ID" value="MRV74973.1"/>
    <property type="molecule type" value="Genomic_DNA"/>
</dbReference>
<dbReference type="Pfam" id="PF00486">
    <property type="entry name" value="Trans_reg_C"/>
    <property type="match status" value="1"/>
</dbReference>
<organism evidence="6 7">
    <name type="scientific">Pseudoduganella rivuli</name>
    <dbReference type="NCBI Taxonomy" id="2666085"/>
    <lineage>
        <taxon>Bacteria</taxon>
        <taxon>Pseudomonadati</taxon>
        <taxon>Pseudomonadota</taxon>
        <taxon>Betaproteobacteria</taxon>
        <taxon>Burkholderiales</taxon>
        <taxon>Oxalobacteraceae</taxon>
        <taxon>Telluria group</taxon>
        <taxon>Pseudoduganella</taxon>
    </lineage>
</organism>
<dbReference type="Proteomes" id="UP000446768">
    <property type="component" value="Unassembled WGS sequence"/>
</dbReference>
<dbReference type="Gene3D" id="1.10.10.10">
    <property type="entry name" value="Winged helix-like DNA-binding domain superfamily/Winged helix DNA-binding domain"/>
    <property type="match status" value="1"/>
</dbReference>
<dbReference type="InterPro" id="IPR001789">
    <property type="entry name" value="Sig_transdc_resp-reg_receiver"/>
</dbReference>
<feature type="modified residue" description="4-aspartylphosphate" evidence="2">
    <location>
        <position position="54"/>
    </location>
</feature>
<dbReference type="SMART" id="SM00862">
    <property type="entry name" value="Trans_reg_C"/>
    <property type="match status" value="1"/>
</dbReference>
<feature type="DNA-binding region" description="OmpR/PhoB-type" evidence="3">
    <location>
        <begin position="129"/>
        <end position="228"/>
    </location>
</feature>
<proteinExistence type="predicted"/>
<keyword evidence="2" id="KW-0597">Phosphoprotein</keyword>
<dbReference type="SUPFAM" id="SSF52172">
    <property type="entry name" value="CheY-like"/>
    <property type="match status" value="1"/>
</dbReference>
<dbReference type="GO" id="GO:0006355">
    <property type="term" value="P:regulation of DNA-templated transcription"/>
    <property type="evidence" value="ECO:0007669"/>
    <property type="project" value="InterPro"/>
</dbReference>